<evidence type="ECO:0000313" key="4">
    <source>
        <dbReference type="Proteomes" id="UP001297092"/>
    </source>
</evidence>
<dbReference type="InterPro" id="IPR050553">
    <property type="entry name" value="Thioredoxin_ResA/DsbE_sf"/>
</dbReference>
<dbReference type="InterPro" id="IPR000866">
    <property type="entry name" value="AhpC/TSA"/>
</dbReference>
<feature type="domain" description="Thioredoxin" evidence="2">
    <location>
        <begin position="23"/>
        <end position="186"/>
    </location>
</feature>
<dbReference type="PANTHER" id="PTHR42852:SF13">
    <property type="entry name" value="PROTEIN DIPZ"/>
    <property type="match status" value="1"/>
</dbReference>
<feature type="signal peptide" evidence="1">
    <location>
        <begin position="1"/>
        <end position="17"/>
    </location>
</feature>
<keyword evidence="4" id="KW-1185">Reference proteome</keyword>
<feature type="chain" id="PRO_5045167704" evidence="1">
    <location>
        <begin position="18"/>
        <end position="187"/>
    </location>
</feature>
<dbReference type="PROSITE" id="PS51352">
    <property type="entry name" value="THIOREDOXIN_2"/>
    <property type="match status" value="1"/>
</dbReference>
<dbReference type="Gene3D" id="3.40.30.10">
    <property type="entry name" value="Glutaredoxin"/>
    <property type="match status" value="1"/>
</dbReference>
<evidence type="ECO:0000313" key="3">
    <source>
        <dbReference type="EMBL" id="MBT0607411.1"/>
    </source>
</evidence>
<protein>
    <submittedName>
        <fullName evidence="3">Redoxin domain-containing protein</fullName>
    </submittedName>
</protein>
<dbReference type="SUPFAM" id="SSF52833">
    <property type="entry name" value="Thioredoxin-like"/>
    <property type="match status" value="1"/>
</dbReference>
<dbReference type="InterPro" id="IPR036249">
    <property type="entry name" value="Thioredoxin-like_sf"/>
</dbReference>
<accession>A0ABS5S2I3</accession>
<comment type="caution">
    <text evidence="3">The sequence shown here is derived from an EMBL/GenBank/DDBJ whole genome shotgun (WGS) entry which is preliminary data.</text>
</comment>
<proteinExistence type="predicted"/>
<organism evidence="3 4">
    <name type="scientific">Aequorivita echinoideorum</name>
    <dbReference type="NCBI Taxonomy" id="1549647"/>
    <lineage>
        <taxon>Bacteria</taxon>
        <taxon>Pseudomonadati</taxon>
        <taxon>Bacteroidota</taxon>
        <taxon>Flavobacteriia</taxon>
        <taxon>Flavobacteriales</taxon>
        <taxon>Flavobacteriaceae</taxon>
        <taxon>Aequorivita</taxon>
    </lineage>
</organism>
<gene>
    <name evidence="3" type="ORF">KIV10_04385</name>
</gene>
<dbReference type="EMBL" id="JAHCTB010000002">
    <property type="protein sequence ID" value="MBT0607411.1"/>
    <property type="molecule type" value="Genomic_DNA"/>
</dbReference>
<name>A0ABS5S2I3_9FLAO</name>
<dbReference type="RefSeq" id="WP_214112283.1">
    <property type="nucleotide sequence ID" value="NZ_JAHCTB010000002.1"/>
</dbReference>
<dbReference type="PROSITE" id="PS51257">
    <property type="entry name" value="PROKAR_LIPOPROTEIN"/>
    <property type="match status" value="1"/>
</dbReference>
<dbReference type="CDD" id="cd02966">
    <property type="entry name" value="TlpA_like_family"/>
    <property type="match status" value="1"/>
</dbReference>
<dbReference type="InterPro" id="IPR013766">
    <property type="entry name" value="Thioredoxin_domain"/>
</dbReference>
<evidence type="ECO:0000259" key="2">
    <source>
        <dbReference type="PROSITE" id="PS51352"/>
    </source>
</evidence>
<dbReference type="Pfam" id="PF00578">
    <property type="entry name" value="AhpC-TSA"/>
    <property type="match status" value="1"/>
</dbReference>
<evidence type="ECO:0000256" key="1">
    <source>
        <dbReference type="SAM" id="SignalP"/>
    </source>
</evidence>
<sequence>MKLLPIILFILLFQSCADNKSEAKMNLETSEVAMKNLQNNDESFISKKVVSLNFEQLQKKYFQKNNDSIYVINFWATWCKPCIKELPAFEKIASEYADKRVKILLVSLDFPDKIDSQVIPFINKNNIKSEVVLLDDADANSWIPKVSTQWSGAIPATIIYKNDARKFYEQSFTFEELETELKTFIKK</sequence>
<dbReference type="PANTHER" id="PTHR42852">
    <property type="entry name" value="THIOL:DISULFIDE INTERCHANGE PROTEIN DSBE"/>
    <property type="match status" value="1"/>
</dbReference>
<dbReference type="Proteomes" id="UP001297092">
    <property type="component" value="Unassembled WGS sequence"/>
</dbReference>
<reference evidence="3 4" key="1">
    <citation type="submission" date="2021-05" db="EMBL/GenBank/DDBJ databases">
        <title>Aequorivita echinoideorum JCM 30378 genome.</title>
        <authorList>
            <person name="Zhang H."/>
            <person name="Li C."/>
        </authorList>
    </citation>
    <scope>NUCLEOTIDE SEQUENCE [LARGE SCALE GENOMIC DNA]</scope>
    <source>
        <strain evidence="3 4">JCM30378</strain>
    </source>
</reference>
<keyword evidence="1" id="KW-0732">Signal</keyword>